<evidence type="ECO:0000256" key="1">
    <source>
        <dbReference type="SAM" id="MobiDB-lite"/>
    </source>
</evidence>
<name>A0A087UXF1_STEMI</name>
<accession>A0A087UXF1</accession>
<dbReference type="InterPro" id="IPR029526">
    <property type="entry name" value="PGBD"/>
</dbReference>
<proteinExistence type="predicted"/>
<evidence type="ECO:0000313" key="3">
    <source>
        <dbReference type="EMBL" id="KFM82040.1"/>
    </source>
</evidence>
<dbReference type="STRING" id="407821.A0A087UXF1"/>
<dbReference type="Pfam" id="PF13843">
    <property type="entry name" value="DDE_Tnp_1_7"/>
    <property type="match status" value="1"/>
</dbReference>
<gene>
    <name evidence="3" type="ORF">X975_05281</name>
</gene>
<organism evidence="3 4">
    <name type="scientific">Stegodyphus mimosarum</name>
    <name type="common">African social velvet spider</name>
    <dbReference type="NCBI Taxonomy" id="407821"/>
    <lineage>
        <taxon>Eukaryota</taxon>
        <taxon>Metazoa</taxon>
        <taxon>Ecdysozoa</taxon>
        <taxon>Arthropoda</taxon>
        <taxon>Chelicerata</taxon>
        <taxon>Arachnida</taxon>
        <taxon>Araneae</taxon>
        <taxon>Araneomorphae</taxon>
        <taxon>Entelegynae</taxon>
        <taxon>Eresoidea</taxon>
        <taxon>Eresidae</taxon>
        <taxon>Stegodyphus</taxon>
    </lineage>
</organism>
<dbReference type="OMA" id="GVMIGKW"/>
<feature type="region of interest" description="Disordered" evidence="1">
    <location>
        <begin position="325"/>
        <end position="351"/>
    </location>
</feature>
<reference evidence="3 4" key="1">
    <citation type="submission" date="2013-11" db="EMBL/GenBank/DDBJ databases">
        <title>Genome sequencing of Stegodyphus mimosarum.</title>
        <authorList>
            <person name="Bechsgaard J."/>
        </authorList>
    </citation>
    <scope>NUCLEOTIDE SEQUENCE [LARGE SCALE GENOMIC DNA]</scope>
</reference>
<dbReference type="PANTHER" id="PTHR46599:SF3">
    <property type="entry name" value="PIGGYBAC TRANSPOSABLE ELEMENT-DERIVED PROTEIN 4"/>
    <property type="match status" value="1"/>
</dbReference>
<dbReference type="AlphaFoldDB" id="A0A087UXF1"/>
<dbReference type="EMBL" id="KK122151">
    <property type="protein sequence ID" value="KFM82040.1"/>
    <property type="molecule type" value="Genomic_DNA"/>
</dbReference>
<sequence>MGTVRMNRLQDYWKKDPLFHNAGIANSISRNRFLLILRALHFAKNSEPGEPQPTDRLYKIRPVIDFFNERMCEIYYPNRELSLDESMVLWRGRLLFRQYIKNKRHKYGIKLYILSTSSGIVQKIAVYTGLLDDYGGQNHTQKIVLHLLNEKLNVGHHVFMDNYYNSFDLAKLLLDKKTHCTGTLRTTRKNTPKNVQTTKLRKGDTIERYCQGVMIGKWKDKREVSYISTEYKNEMVDILNKRNEIKQKPLPIIKYNAFMSGVDRQDQMLSYYLSERKSLRWYKKLFFHTIEVMLMNSHALYNKYSGKKISLYEYRLNVVKSLLPSTDEQKPTPKNLRHTLQKREPAPGKTKIQRKRCTSCSSQGKRTDTTYECRDCPDKPGYYLNCCE</sequence>
<feature type="domain" description="PiggyBac transposable element-derived protein" evidence="2">
    <location>
        <begin position="1"/>
        <end position="298"/>
    </location>
</feature>
<evidence type="ECO:0000259" key="2">
    <source>
        <dbReference type="Pfam" id="PF13843"/>
    </source>
</evidence>
<feature type="non-terminal residue" evidence="3">
    <location>
        <position position="388"/>
    </location>
</feature>
<dbReference type="Proteomes" id="UP000054359">
    <property type="component" value="Unassembled WGS sequence"/>
</dbReference>
<evidence type="ECO:0000313" key="4">
    <source>
        <dbReference type="Proteomes" id="UP000054359"/>
    </source>
</evidence>
<protein>
    <submittedName>
        <fullName evidence="3">PiggyBac transposable element-derived protein 4</fullName>
    </submittedName>
</protein>
<dbReference type="PANTHER" id="PTHR46599">
    <property type="entry name" value="PIGGYBAC TRANSPOSABLE ELEMENT-DERIVED PROTEIN 4"/>
    <property type="match status" value="1"/>
</dbReference>
<keyword evidence="4" id="KW-1185">Reference proteome</keyword>
<dbReference type="OrthoDB" id="6409715at2759"/>